<feature type="transmembrane region" description="Helical" evidence="1">
    <location>
        <begin position="12"/>
        <end position="33"/>
    </location>
</feature>
<evidence type="ECO:0000313" key="3">
    <source>
        <dbReference type="EMBL" id="KAF9622244.1"/>
    </source>
</evidence>
<evidence type="ECO:0000313" key="4">
    <source>
        <dbReference type="Proteomes" id="UP000631114"/>
    </source>
</evidence>
<keyword evidence="1" id="KW-1133">Transmembrane helix</keyword>
<keyword evidence="1" id="KW-0472">Membrane</keyword>
<dbReference type="EMBL" id="JADFTS010000002">
    <property type="protein sequence ID" value="KAF9622244.1"/>
    <property type="molecule type" value="Genomic_DNA"/>
</dbReference>
<reference evidence="3 4" key="1">
    <citation type="submission" date="2020-10" db="EMBL/GenBank/DDBJ databases">
        <title>The Coptis chinensis genome and diversification of protoberbering-type alkaloids.</title>
        <authorList>
            <person name="Wang B."/>
            <person name="Shu S."/>
            <person name="Song C."/>
            <person name="Liu Y."/>
        </authorList>
    </citation>
    <scope>NUCLEOTIDE SEQUENCE [LARGE SCALE GENOMIC DNA]</scope>
    <source>
        <strain evidence="3">HL-2020</strain>
        <tissue evidence="3">Leaf</tissue>
    </source>
</reference>
<comment type="caution">
    <text evidence="3">The sequence shown here is derived from an EMBL/GenBank/DDBJ whole genome shotgun (WGS) entry which is preliminary data.</text>
</comment>
<feature type="domain" description="DUF7796" evidence="2">
    <location>
        <begin position="73"/>
        <end position="416"/>
    </location>
</feature>
<sequence length="418" mass="47392">MVLPRRLSNPNYLHLFILLPPFFLLIFFSLYPFSNFTPITSFFTNLNPPTKYPNVYNATELIRLRKLKLKELNRSRIAVCLVGGARRFELTGPSIVKNVLNVYPNSDLYLHSPLDKDSFKFSFLKIVKRIVSIRIFKPIRLSETESQVRVLTASGSPNGIQGLLQYFNLVEGCLTMIRDHQTQNNFTYDWVVRTRVDSYWSAPLDPDNFVPDQYLVPPGSSFGGLNDRLGIGDFKTSTVALSRLSLIPQLDSFGYTRLNSESAFKAQLRIQGVEYSSNRLPFCIISDRKYAFPPAQYGVPVASLLSTGPLSGAKCRPCKPVCVGTCVANVMSNVNKGHEWPNWEKGSTQLCDAQGDWETGWEKIFDQAAGKKFATVRKHMKALSLRECIANFEEMKRRTNNWYSPSVIEICRLGLDPK</sequence>
<dbReference type="OrthoDB" id="2016723at2759"/>
<dbReference type="InterPro" id="IPR056698">
    <property type="entry name" value="DUF7796"/>
</dbReference>
<dbReference type="PANTHER" id="PTHR35112">
    <property type="entry name" value="OS08G0360500 PROTEIN"/>
    <property type="match status" value="1"/>
</dbReference>
<accession>A0A835IRV0</accession>
<organism evidence="3 4">
    <name type="scientific">Coptis chinensis</name>
    <dbReference type="NCBI Taxonomy" id="261450"/>
    <lineage>
        <taxon>Eukaryota</taxon>
        <taxon>Viridiplantae</taxon>
        <taxon>Streptophyta</taxon>
        <taxon>Embryophyta</taxon>
        <taxon>Tracheophyta</taxon>
        <taxon>Spermatophyta</taxon>
        <taxon>Magnoliopsida</taxon>
        <taxon>Ranunculales</taxon>
        <taxon>Ranunculaceae</taxon>
        <taxon>Coptidoideae</taxon>
        <taxon>Coptis</taxon>
    </lineage>
</organism>
<dbReference type="Pfam" id="PF25072">
    <property type="entry name" value="DUF7796"/>
    <property type="match status" value="1"/>
</dbReference>
<keyword evidence="1" id="KW-0812">Transmembrane</keyword>
<evidence type="ECO:0000259" key="2">
    <source>
        <dbReference type="Pfam" id="PF25072"/>
    </source>
</evidence>
<dbReference type="Proteomes" id="UP000631114">
    <property type="component" value="Unassembled WGS sequence"/>
</dbReference>
<dbReference type="AlphaFoldDB" id="A0A835IRV0"/>
<gene>
    <name evidence="3" type="ORF">IFM89_030286</name>
</gene>
<name>A0A835IRV0_9MAGN</name>
<evidence type="ECO:0000256" key="1">
    <source>
        <dbReference type="SAM" id="Phobius"/>
    </source>
</evidence>
<dbReference type="PANTHER" id="PTHR35112:SF1">
    <property type="entry name" value="RING_FYVE_PHD ZINC FINGER SUPERFAMILY PROTEIN"/>
    <property type="match status" value="1"/>
</dbReference>
<keyword evidence="4" id="KW-1185">Reference proteome</keyword>
<protein>
    <recommendedName>
        <fullName evidence="2">DUF7796 domain-containing protein</fullName>
    </recommendedName>
</protein>
<proteinExistence type="predicted"/>